<accession>A0A9N9JI82</accession>
<evidence type="ECO:0000313" key="2">
    <source>
        <dbReference type="EMBL" id="CAG8780379.1"/>
    </source>
</evidence>
<dbReference type="AlphaFoldDB" id="A0A9N9JI82"/>
<dbReference type="EMBL" id="CAJVPY010021651">
    <property type="protein sequence ID" value="CAG8780379.1"/>
    <property type="molecule type" value="Genomic_DNA"/>
</dbReference>
<feature type="coiled-coil region" evidence="1">
    <location>
        <begin position="36"/>
        <end position="77"/>
    </location>
</feature>
<keyword evidence="1" id="KW-0175">Coiled coil</keyword>
<dbReference type="Proteomes" id="UP000789405">
    <property type="component" value="Unassembled WGS sequence"/>
</dbReference>
<evidence type="ECO:0000256" key="1">
    <source>
        <dbReference type="SAM" id="Coils"/>
    </source>
</evidence>
<proteinExistence type="predicted"/>
<comment type="caution">
    <text evidence="2">The sequence shown here is derived from an EMBL/GenBank/DDBJ whole genome shotgun (WGS) entry which is preliminary data.</text>
</comment>
<gene>
    <name evidence="2" type="ORF">DERYTH_LOCUS19576</name>
</gene>
<name>A0A9N9JI82_9GLOM</name>
<protein>
    <submittedName>
        <fullName evidence="2">14054_t:CDS:1</fullName>
    </submittedName>
</protein>
<keyword evidence="3" id="KW-1185">Reference proteome</keyword>
<reference evidence="2" key="1">
    <citation type="submission" date="2021-06" db="EMBL/GenBank/DDBJ databases">
        <authorList>
            <person name="Kallberg Y."/>
            <person name="Tangrot J."/>
            <person name="Rosling A."/>
        </authorList>
    </citation>
    <scope>NUCLEOTIDE SEQUENCE</scope>
    <source>
        <strain evidence="2">MA453B</strain>
    </source>
</reference>
<sequence length="137" mass="15622">MSQNNSHVTMFDRLQKSIYNSQSYQRLKNKKFKDAIAFLSNRISSTESENNSLNARINSLEYETNFLNARINSLEEKLNQISGPFFNISLETPQFPPSVDLLSNHYEPNNPELALSNFDYNTPSGGTYSSDNHFSAN</sequence>
<evidence type="ECO:0000313" key="3">
    <source>
        <dbReference type="Proteomes" id="UP000789405"/>
    </source>
</evidence>
<organism evidence="2 3">
    <name type="scientific">Dentiscutata erythropus</name>
    <dbReference type="NCBI Taxonomy" id="1348616"/>
    <lineage>
        <taxon>Eukaryota</taxon>
        <taxon>Fungi</taxon>
        <taxon>Fungi incertae sedis</taxon>
        <taxon>Mucoromycota</taxon>
        <taxon>Glomeromycotina</taxon>
        <taxon>Glomeromycetes</taxon>
        <taxon>Diversisporales</taxon>
        <taxon>Gigasporaceae</taxon>
        <taxon>Dentiscutata</taxon>
    </lineage>
</organism>